<gene>
    <name evidence="2" type="ORF">ACFPVY_00985</name>
</gene>
<feature type="signal peptide" evidence="1">
    <location>
        <begin position="1"/>
        <end position="18"/>
    </location>
</feature>
<feature type="chain" id="PRO_5046007218" evidence="1">
    <location>
        <begin position="19"/>
        <end position="184"/>
    </location>
</feature>
<organism evidence="2 3">
    <name type="scientific">Flavobacterium qiangtangense</name>
    <dbReference type="NCBI Taxonomy" id="1442595"/>
    <lineage>
        <taxon>Bacteria</taxon>
        <taxon>Pseudomonadati</taxon>
        <taxon>Bacteroidota</taxon>
        <taxon>Flavobacteriia</taxon>
        <taxon>Flavobacteriales</taxon>
        <taxon>Flavobacteriaceae</taxon>
        <taxon>Flavobacterium</taxon>
    </lineage>
</organism>
<evidence type="ECO:0000256" key="1">
    <source>
        <dbReference type="SAM" id="SignalP"/>
    </source>
</evidence>
<protein>
    <submittedName>
        <fullName evidence="2">DUF3575 domain-containing protein</fullName>
    </submittedName>
</protein>
<dbReference type="InterPro" id="IPR021958">
    <property type="entry name" value="DUF3575"/>
</dbReference>
<sequence length="184" mass="21172">MKKFFALTFLFFTTFIFGQTTIKFNGATALIGVPNVGFETSIGRKLTFQFDAAASFWESINGAPYKGLMITPEVRYHFKEKFDGFYVGANISFATYKLQKYGYSETGNYQKGFSFFIGPTIGYQWKLNENWGLDLFVGGGHQEANYKLYNIETNKRVDTWYKGYNRSGEFIPYRGGLMITYKLK</sequence>
<comment type="caution">
    <text evidence="2">The sequence shown here is derived from an EMBL/GenBank/DDBJ whole genome shotgun (WGS) entry which is preliminary data.</text>
</comment>
<evidence type="ECO:0000313" key="2">
    <source>
        <dbReference type="EMBL" id="MFC6095206.1"/>
    </source>
</evidence>
<accession>A0ABW1PJ78</accession>
<name>A0ABW1PJ78_9FLAO</name>
<dbReference type="EMBL" id="JBHSQB010000003">
    <property type="protein sequence ID" value="MFC6095206.1"/>
    <property type="molecule type" value="Genomic_DNA"/>
</dbReference>
<proteinExistence type="predicted"/>
<keyword evidence="3" id="KW-1185">Reference proteome</keyword>
<evidence type="ECO:0000313" key="3">
    <source>
        <dbReference type="Proteomes" id="UP001596287"/>
    </source>
</evidence>
<dbReference type="Proteomes" id="UP001596287">
    <property type="component" value="Unassembled WGS sequence"/>
</dbReference>
<reference evidence="3" key="1">
    <citation type="journal article" date="2019" name="Int. J. Syst. Evol. Microbiol.">
        <title>The Global Catalogue of Microorganisms (GCM) 10K type strain sequencing project: providing services to taxonomists for standard genome sequencing and annotation.</title>
        <authorList>
            <consortium name="The Broad Institute Genomics Platform"/>
            <consortium name="The Broad Institute Genome Sequencing Center for Infectious Disease"/>
            <person name="Wu L."/>
            <person name="Ma J."/>
        </authorList>
    </citation>
    <scope>NUCLEOTIDE SEQUENCE [LARGE SCALE GENOMIC DNA]</scope>
    <source>
        <strain evidence="3">CCUG 49679</strain>
    </source>
</reference>
<dbReference type="RefSeq" id="WP_379789815.1">
    <property type="nucleotide sequence ID" value="NZ_JBHSQB010000003.1"/>
</dbReference>
<keyword evidence="1" id="KW-0732">Signal</keyword>
<dbReference type="Gene3D" id="2.40.160.20">
    <property type="match status" value="1"/>
</dbReference>
<dbReference type="Pfam" id="PF12099">
    <property type="entry name" value="DUF3575"/>
    <property type="match status" value="1"/>
</dbReference>